<feature type="transmembrane region" description="Helical" evidence="1">
    <location>
        <begin position="48"/>
        <end position="66"/>
    </location>
</feature>
<evidence type="ECO:0000313" key="3">
    <source>
        <dbReference type="Proteomes" id="UP001146019"/>
    </source>
</evidence>
<sequence>MTKIRSDKILLAIAATGLIPIALSYGLMPEKTLNILYKINVDNINLKHIMRAVTGLYFGQIVMWFLGASYERLTRPALYCLVVFMLGLAFGRIASFFVDGIPHFLLIVYFLLELIIGLIGLKFILEHKHKI</sequence>
<proteinExistence type="predicted"/>
<feature type="transmembrane region" description="Helical" evidence="1">
    <location>
        <begin position="78"/>
        <end position="98"/>
    </location>
</feature>
<reference evidence="2" key="1">
    <citation type="submission" date="2022-11" db="EMBL/GenBank/DDBJ databases">
        <title>Biodiversity and phylogenetic relationships of bacteria.</title>
        <authorList>
            <person name="Machado R.A.R."/>
            <person name="Bhat A."/>
            <person name="Loulou A."/>
            <person name="Kallel S."/>
        </authorList>
    </citation>
    <scope>NUCLEOTIDE SEQUENCE</scope>
    <source>
        <strain evidence="2">A-IN1</strain>
    </source>
</reference>
<keyword evidence="1" id="KW-0472">Membrane</keyword>
<name>A0A9X3DU17_9GAMM</name>
<keyword evidence="1" id="KW-0812">Transmembrane</keyword>
<keyword evidence="3" id="KW-1185">Reference proteome</keyword>
<protein>
    <submittedName>
        <fullName evidence="2">DUF4345 domain-containing protein</fullName>
    </submittedName>
</protein>
<dbReference type="EMBL" id="JAPKMY010000006">
    <property type="protein sequence ID" value="MCX5468510.1"/>
    <property type="molecule type" value="Genomic_DNA"/>
</dbReference>
<accession>A0A9X3DU17</accession>
<gene>
    <name evidence="2" type="ORF">OSH00_12265</name>
</gene>
<organism evidence="2 3">
    <name type="scientific">Acinetobacter nematophilus</name>
    <dbReference type="NCBI Taxonomy" id="2994642"/>
    <lineage>
        <taxon>Bacteria</taxon>
        <taxon>Pseudomonadati</taxon>
        <taxon>Pseudomonadota</taxon>
        <taxon>Gammaproteobacteria</taxon>
        <taxon>Moraxellales</taxon>
        <taxon>Moraxellaceae</taxon>
        <taxon>Acinetobacter</taxon>
    </lineage>
</organism>
<dbReference type="InterPro" id="IPR025597">
    <property type="entry name" value="DUF4345"/>
</dbReference>
<keyword evidence="1" id="KW-1133">Transmembrane helix</keyword>
<evidence type="ECO:0000256" key="1">
    <source>
        <dbReference type="SAM" id="Phobius"/>
    </source>
</evidence>
<comment type="caution">
    <text evidence="2">The sequence shown here is derived from an EMBL/GenBank/DDBJ whole genome shotgun (WGS) entry which is preliminary data.</text>
</comment>
<dbReference type="RefSeq" id="WP_266130642.1">
    <property type="nucleotide sequence ID" value="NZ_JAPKMY010000006.1"/>
</dbReference>
<dbReference type="Proteomes" id="UP001146019">
    <property type="component" value="Unassembled WGS sequence"/>
</dbReference>
<feature type="transmembrane region" description="Helical" evidence="1">
    <location>
        <begin position="104"/>
        <end position="125"/>
    </location>
</feature>
<dbReference type="Pfam" id="PF14248">
    <property type="entry name" value="DUF4345"/>
    <property type="match status" value="1"/>
</dbReference>
<dbReference type="AlphaFoldDB" id="A0A9X3DU17"/>
<evidence type="ECO:0000313" key="2">
    <source>
        <dbReference type="EMBL" id="MCX5468510.1"/>
    </source>
</evidence>